<protein>
    <submittedName>
        <fullName evidence="1">Uncharacterized protein</fullName>
    </submittedName>
</protein>
<accession>A0A2N0NY89</accession>
<dbReference type="Proteomes" id="UP000232722">
    <property type="component" value="Unassembled WGS sequence"/>
</dbReference>
<gene>
    <name evidence="1" type="ORF">RhiirA5_429528</name>
</gene>
<dbReference type="AlphaFoldDB" id="A0A2N0NY89"/>
<evidence type="ECO:0000313" key="1">
    <source>
        <dbReference type="EMBL" id="PKB99532.1"/>
    </source>
</evidence>
<organism evidence="1 2">
    <name type="scientific">Rhizophagus irregularis</name>
    <dbReference type="NCBI Taxonomy" id="588596"/>
    <lineage>
        <taxon>Eukaryota</taxon>
        <taxon>Fungi</taxon>
        <taxon>Fungi incertae sedis</taxon>
        <taxon>Mucoromycota</taxon>
        <taxon>Glomeromycotina</taxon>
        <taxon>Glomeromycetes</taxon>
        <taxon>Glomerales</taxon>
        <taxon>Glomeraceae</taxon>
        <taxon>Rhizophagus</taxon>
    </lineage>
</organism>
<dbReference type="VEuPathDB" id="FungiDB:FUN_025013"/>
<sequence>MKGVLYPNTISNKVKFDEDEEFGIILLSLINNLKDQVNIKLSFLILRTKQTASLSIIKGLLKSFIHVKDLQKENYKVSLIFQYEEDRNLTNAIISMSTSVSKNNIPKEKNINIEEHLSIPKSNIHLEIKSIEIIDVEDYRSHENLFNSKITWLDKAVLEFTLPNKPFAEGGMRKAYMVYTTNMIDDLYMLSSHIRMLIKIGMKQYQ</sequence>
<proteinExistence type="predicted"/>
<reference evidence="1 2" key="1">
    <citation type="submission" date="2016-04" db="EMBL/GenBank/DDBJ databases">
        <title>Genome analyses suggest a sexual origin of heterokaryosis in a supposedly ancient asexual fungus.</title>
        <authorList>
            <person name="Ropars J."/>
            <person name="Sedzielewska K."/>
            <person name="Noel J."/>
            <person name="Charron P."/>
            <person name="Farinelli L."/>
            <person name="Marton T."/>
            <person name="Kruger M."/>
            <person name="Pelin A."/>
            <person name="Brachmann A."/>
            <person name="Corradi N."/>
        </authorList>
    </citation>
    <scope>NUCLEOTIDE SEQUENCE [LARGE SCALE GENOMIC DNA]</scope>
    <source>
        <strain evidence="1 2">A5</strain>
    </source>
</reference>
<evidence type="ECO:0000313" key="2">
    <source>
        <dbReference type="Proteomes" id="UP000232722"/>
    </source>
</evidence>
<comment type="caution">
    <text evidence="1">The sequence shown here is derived from an EMBL/GenBank/DDBJ whole genome shotgun (WGS) entry which is preliminary data.</text>
</comment>
<dbReference type="EMBL" id="LLXJ01002150">
    <property type="protein sequence ID" value="PKB99532.1"/>
    <property type="molecule type" value="Genomic_DNA"/>
</dbReference>
<name>A0A2N0NY89_9GLOM</name>
<dbReference type="VEuPathDB" id="FungiDB:RhiirA1_469352"/>
<reference evidence="1 2" key="2">
    <citation type="submission" date="2017-09" db="EMBL/GenBank/DDBJ databases">
        <title>Extensive intraspecific genome diversity in a model arbuscular mycorrhizal fungus.</title>
        <authorList>
            <person name="Chen E.C."/>
            <person name="Morin E."/>
            <person name="Beaudet D."/>
            <person name="Noel J."/>
            <person name="Ndikumana S."/>
            <person name="Charron P."/>
            <person name="St-Onge C."/>
            <person name="Giorgi J."/>
            <person name="Grigoriev I.V."/>
            <person name="Roux C."/>
            <person name="Martin F.M."/>
            <person name="Corradi N."/>
        </authorList>
    </citation>
    <scope>NUCLEOTIDE SEQUENCE [LARGE SCALE GENOMIC DNA]</scope>
    <source>
        <strain evidence="1 2">A5</strain>
    </source>
</reference>
<dbReference type="VEuPathDB" id="FungiDB:RhiirFUN_024371"/>